<dbReference type="AlphaFoldDB" id="A0A8H3LN05"/>
<reference evidence="1" key="1">
    <citation type="submission" date="2019-10" db="EMBL/GenBank/DDBJ databases">
        <title>Conservation and host-specific expression of non-tandemly repeated heterogenous ribosome RNA gene in arbuscular mycorrhizal fungi.</title>
        <authorList>
            <person name="Maeda T."/>
            <person name="Kobayashi Y."/>
            <person name="Nakagawa T."/>
            <person name="Ezawa T."/>
            <person name="Yamaguchi K."/>
            <person name="Bino T."/>
            <person name="Nishimoto Y."/>
            <person name="Shigenobu S."/>
            <person name="Kawaguchi M."/>
        </authorList>
    </citation>
    <scope>NUCLEOTIDE SEQUENCE</scope>
    <source>
        <strain evidence="1">HR1</strain>
    </source>
</reference>
<evidence type="ECO:0000313" key="2">
    <source>
        <dbReference type="Proteomes" id="UP000615446"/>
    </source>
</evidence>
<dbReference type="EMBL" id="BLAL01000178">
    <property type="protein sequence ID" value="GES88273.1"/>
    <property type="molecule type" value="Genomic_DNA"/>
</dbReference>
<gene>
    <name evidence="1" type="ORF">RCL2_001523100</name>
</gene>
<dbReference type="Proteomes" id="UP000615446">
    <property type="component" value="Unassembled WGS sequence"/>
</dbReference>
<proteinExistence type="predicted"/>
<dbReference type="OrthoDB" id="2422732at2759"/>
<comment type="caution">
    <text evidence="1">The sequence shown here is derived from an EMBL/GenBank/DDBJ whole genome shotgun (WGS) entry which is preliminary data.</text>
</comment>
<protein>
    <submittedName>
        <fullName evidence="1">Uncharacterized protein</fullName>
    </submittedName>
</protein>
<sequence>MINPSLRRYMRSDATKLSSADYEDTMQYQDMKSKPLEQLRKKFHISTSHLYQIWRGQEGIPKAPIECNTIAESEVKTTGGKKTKSKSVYISGSPVIQIPLASKSLNISNRELGVFYEKEDKRDRKITEEVNRILAT</sequence>
<accession>A0A8H3LN05</accession>
<name>A0A8H3LN05_9GLOM</name>
<evidence type="ECO:0000313" key="1">
    <source>
        <dbReference type="EMBL" id="GES88273.1"/>
    </source>
</evidence>
<organism evidence="1 2">
    <name type="scientific">Rhizophagus clarus</name>
    <dbReference type="NCBI Taxonomy" id="94130"/>
    <lineage>
        <taxon>Eukaryota</taxon>
        <taxon>Fungi</taxon>
        <taxon>Fungi incertae sedis</taxon>
        <taxon>Mucoromycota</taxon>
        <taxon>Glomeromycotina</taxon>
        <taxon>Glomeromycetes</taxon>
        <taxon>Glomerales</taxon>
        <taxon>Glomeraceae</taxon>
        <taxon>Rhizophagus</taxon>
    </lineage>
</organism>